<dbReference type="InterPro" id="IPR029063">
    <property type="entry name" value="SAM-dependent_MTases_sf"/>
</dbReference>
<evidence type="ECO:0000256" key="1">
    <source>
        <dbReference type="ARBA" id="ARBA00022630"/>
    </source>
</evidence>
<dbReference type="Proteomes" id="UP000642748">
    <property type="component" value="Unassembled WGS sequence"/>
</dbReference>
<keyword evidence="6" id="KW-0808">Transferase</keyword>
<dbReference type="Pfam" id="PF07992">
    <property type="entry name" value="Pyr_redox_2"/>
    <property type="match status" value="1"/>
</dbReference>
<dbReference type="InterPro" id="IPR041698">
    <property type="entry name" value="Methyltransf_25"/>
</dbReference>
<keyword evidence="1" id="KW-0285">Flavoprotein</keyword>
<dbReference type="InterPro" id="IPR036188">
    <property type="entry name" value="FAD/NAD-bd_sf"/>
</dbReference>
<keyword evidence="7" id="KW-1185">Reference proteome</keyword>
<dbReference type="GO" id="GO:0004791">
    <property type="term" value="F:thioredoxin-disulfide reductase (NADPH) activity"/>
    <property type="evidence" value="ECO:0007669"/>
    <property type="project" value="UniProtKB-EC"/>
</dbReference>
<dbReference type="RefSeq" id="WP_203919259.1">
    <property type="nucleotide sequence ID" value="NZ_BONZ01000036.1"/>
</dbReference>
<dbReference type="Pfam" id="PF13649">
    <property type="entry name" value="Methyltransf_25"/>
    <property type="match status" value="1"/>
</dbReference>
<evidence type="ECO:0000259" key="5">
    <source>
        <dbReference type="Pfam" id="PF13649"/>
    </source>
</evidence>
<dbReference type="CDD" id="cd02440">
    <property type="entry name" value="AdoMet_MTases"/>
    <property type="match status" value="1"/>
</dbReference>
<dbReference type="Gene3D" id="3.40.50.150">
    <property type="entry name" value="Vaccinia Virus protein VP39"/>
    <property type="match status" value="1"/>
</dbReference>
<comment type="catalytic activity">
    <reaction evidence="3">
        <text>[thioredoxin]-dithiol + NADP(+) = [thioredoxin]-disulfide + NADPH + H(+)</text>
        <dbReference type="Rhea" id="RHEA:20345"/>
        <dbReference type="Rhea" id="RHEA-COMP:10698"/>
        <dbReference type="Rhea" id="RHEA-COMP:10700"/>
        <dbReference type="ChEBI" id="CHEBI:15378"/>
        <dbReference type="ChEBI" id="CHEBI:29950"/>
        <dbReference type="ChEBI" id="CHEBI:50058"/>
        <dbReference type="ChEBI" id="CHEBI:57783"/>
        <dbReference type="ChEBI" id="CHEBI:58349"/>
        <dbReference type="EC" id="1.8.1.9"/>
    </reaction>
</comment>
<protein>
    <submittedName>
        <fullName evidence="6">Methyltransferase</fullName>
    </submittedName>
</protein>
<proteinExistence type="predicted"/>
<dbReference type="EMBL" id="BONZ01000036">
    <property type="protein sequence ID" value="GIH15631.1"/>
    <property type="molecule type" value="Genomic_DNA"/>
</dbReference>
<dbReference type="SUPFAM" id="SSF53335">
    <property type="entry name" value="S-adenosyl-L-methionine-dependent methyltransferases"/>
    <property type="match status" value="1"/>
</dbReference>
<evidence type="ECO:0000256" key="2">
    <source>
        <dbReference type="ARBA" id="ARBA00023002"/>
    </source>
</evidence>
<dbReference type="InterPro" id="IPR023753">
    <property type="entry name" value="FAD/NAD-binding_dom"/>
</dbReference>
<comment type="caution">
    <text evidence="6">The sequence shown here is derived from an EMBL/GenBank/DDBJ whole genome shotgun (WGS) entry which is preliminary data.</text>
</comment>
<sequence length="538" mass="56637">MDERYDVVVVGGGAAGLAGALALTRARRSVLVVDDGRQRNRPAGHVHNYLGREGTPPADLVATGREEVGRYGGELLTGRVEGAVPDGGGFLVTTDGGRTVRARRLLVTTGLVDELPDVPGLADRWGRDVLHCPYCHGWEVRDRRIGVLARGPLSVEQANLWRHWSEDTTLLLHDTPALEPAEAQRMAARGIAVVEGAVVGLEVSGDALTGVRLDSGEVVALDALVVEAGLTARSALLESLGLAPVDVEVAGQVIGRQVPADPTGATAVPGVWVAGNVANVRAQVIMAAAAGLTAGAAINADLIAEETRDSVAAYRERVREVFQADAWEQRYSERPAVWSGNPNPQLVAEAAGLAPGRALDVGCGEGADAVWLAEHGWQVTALDISTVALKRAAAHAAAAGPRVADRIEWTHADLFEAPLDEGAYDLVSSQFMHPPGEARETLFGRLAAAVAPGGTLLIVGHHPHDLRTSAHRMHFPDLMFTAGQVAAALDPAAWDVVTSESRPRATTDPEGRETTIYDAVLVARRRVGSRAAEVDPVS</sequence>
<organism evidence="6 7">
    <name type="scientific">Rugosimonospora africana</name>
    <dbReference type="NCBI Taxonomy" id="556532"/>
    <lineage>
        <taxon>Bacteria</taxon>
        <taxon>Bacillati</taxon>
        <taxon>Actinomycetota</taxon>
        <taxon>Actinomycetes</taxon>
        <taxon>Micromonosporales</taxon>
        <taxon>Micromonosporaceae</taxon>
        <taxon>Rugosimonospora</taxon>
    </lineage>
</organism>
<dbReference type="GO" id="GO:0008168">
    <property type="term" value="F:methyltransferase activity"/>
    <property type="evidence" value="ECO:0007669"/>
    <property type="project" value="UniProtKB-KW"/>
</dbReference>
<feature type="domain" description="FAD/NAD(P)-binding" evidence="4">
    <location>
        <begin position="5"/>
        <end position="290"/>
    </location>
</feature>
<evidence type="ECO:0000259" key="4">
    <source>
        <dbReference type="Pfam" id="PF07992"/>
    </source>
</evidence>
<dbReference type="InterPro" id="IPR050097">
    <property type="entry name" value="Ferredoxin-NADP_redctase_2"/>
</dbReference>
<gene>
    <name evidence="6" type="ORF">Raf01_38030</name>
</gene>
<dbReference type="PANTHER" id="PTHR48105">
    <property type="entry name" value="THIOREDOXIN REDUCTASE 1-RELATED-RELATED"/>
    <property type="match status" value="1"/>
</dbReference>
<keyword evidence="2" id="KW-0560">Oxidoreductase</keyword>
<dbReference type="GO" id="GO:0032259">
    <property type="term" value="P:methylation"/>
    <property type="evidence" value="ECO:0007669"/>
    <property type="project" value="UniProtKB-KW"/>
</dbReference>
<evidence type="ECO:0000313" key="6">
    <source>
        <dbReference type="EMBL" id="GIH15631.1"/>
    </source>
</evidence>
<evidence type="ECO:0000256" key="3">
    <source>
        <dbReference type="ARBA" id="ARBA00048132"/>
    </source>
</evidence>
<keyword evidence="6" id="KW-0489">Methyltransferase</keyword>
<dbReference type="AlphaFoldDB" id="A0A8J3QSG6"/>
<reference evidence="6" key="1">
    <citation type="submission" date="2021-01" db="EMBL/GenBank/DDBJ databases">
        <title>Whole genome shotgun sequence of Rugosimonospora africana NBRC 104875.</title>
        <authorList>
            <person name="Komaki H."/>
            <person name="Tamura T."/>
        </authorList>
    </citation>
    <scope>NUCLEOTIDE SEQUENCE</scope>
    <source>
        <strain evidence="6">NBRC 104875</strain>
    </source>
</reference>
<dbReference type="Gene3D" id="3.50.50.60">
    <property type="entry name" value="FAD/NAD(P)-binding domain"/>
    <property type="match status" value="2"/>
</dbReference>
<dbReference type="PRINTS" id="PR00368">
    <property type="entry name" value="FADPNR"/>
</dbReference>
<evidence type="ECO:0000313" key="7">
    <source>
        <dbReference type="Proteomes" id="UP000642748"/>
    </source>
</evidence>
<name>A0A8J3QSG6_9ACTN</name>
<dbReference type="SUPFAM" id="SSF51905">
    <property type="entry name" value="FAD/NAD(P)-binding domain"/>
    <property type="match status" value="1"/>
</dbReference>
<accession>A0A8J3QSG6</accession>
<dbReference type="PRINTS" id="PR00469">
    <property type="entry name" value="PNDRDTASEII"/>
</dbReference>
<feature type="domain" description="Methyltransferase" evidence="5">
    <location>
        <begin position="359"/>
        <end position="454"/>
    </location>
</feature>